<dbReference type="PANTHER" id="PTHR13375:SF3">
    <property type="entry name" value="THO COMPLEX SUBUNIT 5 HOMOLOG"/>
    <property type="match status" value="1"/>
</dbReference>
<evidence type="ECO:0000256" key="1">
    <source>
        <dbReference type="ARBA" id="ARBA00004123"/>
    </source>
</evidence>
<evidence type="ECO:0000256" key="11">
    <source>
        <dbReference type="SAM" id="Phobius"/>
    </source>
</evidence>
<dbReference type="EMBL" id="BKCP01005849">
    <property type="protein sequence ID" value="GER40176.1"/>
    <property type="molecule type" value="Genomic_DNA"/>
</dbReference>
<dbReference type="InterPro" id="IPR006634">
    <property type="entry name" value="TLC-dom"/>
</dbReference>
<dbReference type="Pfam" id="PF09766">
    <property type="entry name" value="FmiP_Thoc5"/>
    <property type="match status" value="1"/>
</dbReference>
<evidence type="ECO:0000256" key="7">
    <source>
        <dbReference type="ARBA" id="ARBA00023242"/>
    </source>
</evidence>
<evidence type="ECO:0000313" key="13">
    <source>
        <dbReference type="EMBL" id="GER40176.1"/>
    </source>
</evidence>
<feature type="transmembrane region" description="Helical" evidence="11">
    <location>
        <begin position="935"/>
        <end position="955"/>
    </location>
</feature>
<dbReference type="GO" id="GO:0003729">
    <property type="term" value="F:mRNA binding"/>
    <property type="evidence" value="ECO:0007669"/>
    <property type="project" value="TreeGrafter"/>
</dbReference>
<keyword evidence="5 11" id="KW-1133">Transmembrane helix</keyword>
<keyword evidence="9" id="KW-0175">Coiled coil</keyword>
<evidence type="ECO:0000256" key="2">
    <source>
        <dbReference type="ARBA" id="ARBA00004141"/>
    </source>
</evidence>
<feature type="transmembrane region" description="Helical" evidence="11">
    <location>
        <begin position="1003"/>
        <end position="1028"/>
    </location>
</feature>
<feature type="coiled-coil region" evidence="9">
    <location>
        <begin position="157"/>
        <end position="184"/>
    </location>
</feature>
<evidence type="ECO:0000256" key="5">
    <source>
        <dbReference type="ARBA" id="ARBA00022989"/>
    </source>
</evidence>
<keyword evidence="6 8" id="KW-0472">Membrane</keyword>
<dbReference type="GO" id="GO:0016020">
    <property type="term" value="C:membrane"/>
    <property type="evidence" value="ECO:0007669"/>
    <property type="project" value="UniProtKB-SubCell"/>
</dbReference>
<sequence>MDVAMAEPGEILPERNVDMAALYDMLRRSKSSSEEIVAKMLSLKKEAQPKSQLRELVTQVLLNFVNLRQANRSILLEEDKVKAETERAKAPVDLTTLQLHNLMYEKNHYVKAIKACKDFKTKYPDIELVPEEEFFKDVPEDIKSSTLSADAAHDLMLKRLNYELKELCTLREKLEQQKKALQETITNRKKFLSSLPSHLKALKKASLPVQHQLGVLHTKKLKQRQLTELLPPPLYVVYSQLLAQKEAFGENIELEITGSVKDAQAFARQLANKGSDIASNLENSKIEDDMPDEEDDGQRRRKRSKKVPSKESLEQAGICQSHPLKVTLHVYDDEGSEVNSTKLITLKFEFLIKLNVVCVGVEGSEEASQDSILSNLFPNDTGLELPQQLAKLRIGDSLSFDEKRTSRPYKWAQHLAGIDILPEVPPLVSATEESNSATAKPVSFASGLSLYRQQNRVQTVVQRVRDRKKAQLALAELLDSLRNLKWPTLTCETVPWASYKPKCNLYAWSITSTGNNTTSLPMDETEQGPIPIDADGKIEMSNEDTEPTKEDGELPSLVAAATGVNDINLLTPSKGSELMRSERLSLISSSIISPLAKKSPSFKKQEEDVDIMLDSENELDEQVQAEEASDDAFGGQELIDNLWVDYGIREYCLVLIRKSDNDGRITKLEAKIKISLEYPLRPPHFGLSLYSCLQGENSSGAKCSEFLNELCAMEAEINVHLVKMIPFAQENLLLGHQVLCLAMLFDFLLEDGNLSSSNRSFSSVIDIGLCKPVSGGLVTRSFRGRDRRKGAKLVSGGLCHSLRHSPYKIPKPFEPSHSTPTIQIPKFPIMAALESLSISNALPLFFAFYLILYLIAYFIIFRTWARNLRPEASSCAISLAHGTPAVLLACGAILSDPARDFHSPNTHPQSLVLDYSIAYFLMDLVHYLTFYPTDVLFIGHHLATLFVFVTCRYVVHHGAFAILVLLILAEVTSLCQNVWTLASARRSDLKAAAKVYDLLSPPFYALYSVVRGFFGPYFVFRMLVFYLSGAADSVIPRWVWVSWVFVVVTAIGVSILWILNLWIEFFREREMKEYENKNIRKEKKACSKLDKVAKIERESQPVKLRYVFLPFPDRSKMCATAEAFLISAFLGEETLLASRAITPL</sequence>
<comment type="similarity">
    <text evidence="3">Belongs to the THOC5 family.</text>
</comment>
<dbReference type="InterPro" id="IPR019163">
    <property type="entry name" value="THO_Thoc5"/>
</dbReference>
<dbReference type="GO" id="GO:0006406">
    <property type="term" value="P:mRNA export from nucleus"/>
    <property type="evidence" value="ECO:0007669"/>
    <property type="project" value="TreeGrafter"/>
</dbReference>
<reference evidence="14" key="1">
    <citation type="journal article" date="2019" name="Curr. Biol.">
        <title>Genome Sequence of Striga asiatica Provides Insight into the Evolution of Plant Parasitism.</title>
        <authorList>
            <person name="Yoshida S."/>
            <person name="Kim S."/>
            <person name="Wafula E.K."/>
            <person name="Tanskanen J."/>
            <person name="Kim Y.M."/>
            <person name="Honaas L."/>
            <person name="Yang Z."/>
            <person name="Spallek T."/>
            <person name="Conn C.E."/>
            <person name="Ichihashi Y."/>
            <person name="Cheong K."/>
            <person name="Cui S."/>
            <person name="Der J.P."/>
            <person name="Gundlach H."/>
            <person name="Jiao Y."/>
            <person name="Hori C."/>
            <person name="Ishida J.K."/>
            <person name="Kasahara H."/>
            <person name="Kiba T."/>
            <person name="Kim M.S."/>
            <person name="Koo N."/>
            <person name="Laohavisit A."/>
            <person name="Lee Y.H."/>
            <person name="Lumba S."/>
            <person name="McCourt P."/>
            <person name="Mortimer J.C."/>
            <person name="Mutuku J.M."/>
            <person name="Nomura T."/>
            <person name="Sasaki-Sekimoto Y."/>
            <person name="Seto Y."/>
            <person name="Wang Y."/>
            <person name="Wakatake T."/>
            <person name="Sakakibara H."/>
            <person name="Demura T."/>
            <person name="Yamaguchi S."/>
            <person name="Yoneyama K."/>
            <person name="Manabe R.I."/>
            <person name="Nelson D.C."/>
            <person name="Schulman A.H."/>
            <person name="Timko M.P."/>
            <person name="dePamphilis C.W."/>
            <person name="Choi D."/>
            <person name="Shirasu K."/>
        </authorList>
    </citation>
    <scope>NUCLEOTIDE SEQUENCE [LARGE SCALE GENOMIC DNA]</scope>
    <source>
        <strain evidence="14">cv. UVA1</strain>
    </source>
</reference>
<evidence type="ECO:0000256" key="4">
    <source>
        <dbReference type="ARBA" id="ARBA00022692"/>
    </source>
</evidence>
<dbReference type="PROSITE" id="PS50922">
    <property type="entry name" value="TLC"/>
    <property type="match status" value="1"/>
</dbReference>
<feature type="transmembrane region" description="Helical" evidence="11">
    <location>
        <begin position="872"/>
        <end position="894"/>
    </location>
</feature>
<feature type="transmembrane region" description="Helical" evidence="11">
    <location>
        <begin position="906"/>
        <end position="928"/>
    </location>
</feature>
<keyword evidence="14" id="KW-1185">Reference proteome</keyword>
<evidence type="ECO:0000256" key="9">
    <source>
        <dbReference type="SAM" id="Coils"/>
    </source>
</evidence>
<evidence type="ECO:0000256" key="6">
    <source>
        <dbReference type="ARBA" id="ARBA00023136"/>
    </source>
</evidence>
<dbReference type="SMART" id="SM00724">
    <property type="entry name" value="TLC"/>
    <property type="match status" value="1"/>
</dbReference>
<organism evidence="13 14">
    <name type="scientific">Striga asiatica</name>
    <name type="common">Asiatic witchweed</name>
    <name type="synonym">Buchnera asiatica</name>
    <dbReference type="NCBI Taxonomy" id="4170"/>
    <lineage>
        <taxon>Eukaryota</taxon>
        <taxon>Viridiplantae</taxon>
        <taxon>Streptophyta</taxon>
        <taxon>Embryophyta</taxon>
        <taxon>Tracheophyta</taxon>
        <taxon>Spermatophyta</taxon>
        <taxon>Magnoliopsida</taxon>
        <taxon>eudicotyledons</taxon>
        <taxon>Gunneridae</taxon>
        <taxon>Pentapetalae</taxon>
        <taxon>asterids</taxon>
        <taxon>lamiids</taxon>
        <taxon>Lamiales</taxon>
        <taxon>Orobanchaceae</taxon>
        <taxon>Buchnereae</taxon>
        <taxon>Striga</taxon>
    </lineage>
</organism>
<evidence type="ECO:0000256" key="10">
    <source>
        <dbReference type="SAM" id="MobiDB-lite"/>
    </source>
</evidence>
<gene>
    <name evidence="13" type="ORF">STAS_16835</name>
</gene>
<feature type="transmembrane region" description="Helical" evidence="11">
    <location>
        <begin position="961"/>
        <end position="982"/>
    </location>
</feature>
<feature type="domain" description="TLC" evidence="12">
    <location>
        <begin position="867"/>
        <end position="1075"/>
    </location>
</feature>
<evidence type="ECO:0000259" key="12">
    <source>
        <dbReference type="PROSITE" id="PS50922"/>
    </source>
</evidence>
<feature type="transmembrane region" description="Helical" evidence="11">
    <location>
        <begin position="1040"/>
        <end position="1063"/>
    </location>
</feature>
<comment type="subcellular location">
    <subcellularLocation>
        <location evidence="2">Membrane</location>
        <topology evidence="2">Multi-pass membrane protein</topology>
    </subcellularLocation>
    <subcellularLocation>
        <location evidence="1">Nucleus</location>
    </subcellularLocation>
</comment>
<dbReference type="OrthoDB" id="20582at2759"/>
<accession>A0A5A7Q5E7</accession>
<dbReference type="Pfam" id="PF03798">
    <property type="entry name" value="TRAM_LAG1_CLN8"/>
    <property type="match status" value="1"/>
</dbReference>
<dbReference type="PANTHER" id="PTHR13375">
    <property type="entry name" value="FMS INTERACTING PROTEIN"/>
    <property type="match status" value="1"/>
</dbReference>
<dbReference type="Proteomes" id="UP000325081">
    <property type="component" value="Unassembled WGS sequence"/>
</dbReference>
<keyword evidence="4 8" id="KW-0812">Transmembrane</keyword>
<proteinExistence type="inferred from homology"/>
<comment type="caution">
    <text evidence="13">The sequence shown here is derived from an EMBL/GenBank/DDBJ whole genome shotgun (WGS) entry which is preliminary data.</text>
</comment>
<name>A0A5A7Q5E7_STRAF</name>
<feature type="transmembrane region" description="Helical" evidence="11">
    <location>
        <begin position="841"/>
        <end position="860"/>
    </location>
</feature>
<evidence type="ECO:0000256" key="3">
    <source>
        <dbReference type="ARBA" id="ARBA00008044"/>
    </source>
</evidence>
<evidence type="ECO:0000256" key="8">
    <source>
        <dbReference type="PROSITE-ProRule" id="PRU00205"/>
    </source>
</evidence>
<feature type="region of interest" description="Disordered" evidence="10">
    <location>
        <begin position="278"/>
        <end position="315"/>
    </location>
</feature>
<evidence type="ECO:0000313" key="14">
    <source>
        <dbReference type="Proteomes" id="UP000325081"/>
    </source>
</evidence>
<dbReference type="AlphaFoldDB" id="A0A5A7Q5E7"/>
<keyword evidence="7" id="KW-0539">Nucleus</keyword>
<protein>
    <submittedName>
        <fullName evidence="13">THO complex</fullName>
    </submittedName>
</protein>
<dbReference type="GO" id="GO:0000445">
    <property type="term" value="C:THO complex part of transcription export complex"/>
    <property type="evidence" value="ECO:0007669"/>
    <property type="project" value="TreeGrafter"/>
</dbReference>